<name>A0ABU4T0X7_9PSEU</name>
<reference evidence="3 4" key="1">
    <citation type="submission" date="2023-11" db="EMBL/GenBank/DDBJ databases">
        <title>Lentzea sokolovensis, sp. nov., Lentzea kristufkii, sp. nov., and Lentzea miocenensis, sp. nov., rare actinobacteria from Sokolov Coal Basin, Miocene lacustrine sediment, Czech Republic.</title>
        <authorList>
            <person name="Lara A."/>
            <person name="Kotroba L."/>
            <person name="Nouioui I."/>
            <person name="Neumann-Schaal M."/>
            <person name="Mast Y."/>
            <person name="Chronakova A."/>
        </authorList>
    </citation>
    <scope>NUCLEOTIDE SEQUENCE [LARGE SCALE GENOMIC DNA]</scope>
    <source>
        <strain evidence="3 4">BCCO 10_0856</strain>
    </source>
</reference>
<keyword evidence="4" id="KW-1185">Reference proteome</keyword>
<dbReference type="EMBL" id="JAXAVW010000012">
    <property type="protein sequence ID" value="MDX8031817.1"/>
    <property type="molecule type" value="Genomic_DNA"/>
</dbReference>
<dbReference type="InterPro" id="IPR009671">
    <property type="entry name" value="RraB_dom"/>
</dbReference>
<accession>A0ABU4T0X7</accession>
<evidence type="ECO:0000313" key="3">
    <source>
        <dbReference type="EMBL" id="MDX8031817.1"/>
    </source>
</evidence>
<dbReference type="Proteomes" id="UP001285521">
    <property type="component" value="Unassembled WGS sequence"/>
</dbReference>
<feature type="region of interest" description="Disordered" evidence="1">
    <location>
        <begin position="68"/>
        <end position="88"/>
    </location>
</feature>
<dbReference type="RefSeq" id="WP_319966871.1">
    <property type="nucleotide sequence ID" value="NZ_JAXAVW010000012.1"/>
</dbReference>
<feature type="domain" description="Regulator of ribonuclease activity B" evidence="2">
    <location>
        <begin position="11"/>
        <end position="61"/>
    </location>
</feature>
<comment type="caution">
    <text evidence="3">The sequence shown here is derived from an EMBL/GenBank/DDBJ whole genome shotgun (WGS) entry which is preliminary data.</text>
</comment>
<organism evidence="3 4">
    <name type="scientific">Lentzea miocenica</name>
    <dbReference type="NCBI Taxonomy" id="3095431"/>
    <lineage>
        <taxon>Bacteria</taxon>
        <taxon>Bacillati</taxon>
        <taxon>Actinomycetota</taxon>
        <taxon>Actinomycetes</taxon>
        <taxon>Pseudonocardiales</taxon>
        <taxon>Pseudonocardiaceae</taxon>
        <taxon>Lentzea</taxon>
    </lineage>
</organism>
<protein>
    <submittedName>
        <fullName evidence="3">Ribonuclease E inhibitor RraB</fullName>
    </submittedName>
</protein>
<evidence type="ECO:0000256" key="1">
    <source>
        <dbReference type="SAM" id="MobiDB-lite"/>
    </source>
</evidence>
<evidence type="ECO:0000313" key="4">
    <source>
        <dbReference type="Proteomes" id="UP001285521"/>
    </source>
</evidence>
<dbReference type="InterPro" id="IPR036701">
    <property type="entry name" value="RraB-like_sf"/>
</dbReference>
<dbReference type="SUPFAM" id="SSF89946">
    <property type="entry name" value="Hypothetical protein VC0424"/>
    <property type="match status" value="1"/>
</dbReference>
<sequence length="88" mass="9607">MSALRELAITDVVVDEEATGDGYWHVAAFGTLSLVAAEVSRAERQMERIAQDSDARYDGWKVTRTVGEDGRDLGQRARSSPFSTDATS</sequence>
<proteinExistence type="predicted"/>
<reference evidence="3 4" key="2">
    <citation type="submission" date="2023-11" db="EMBL/GenBank/DDBJ databases">
        <authorList>
            <person name="Lara A.C."/>
            <person name="Chronakova A."/>
        </authorList>
    </citation>
    <scope>NUCLEOTIDE SEQUENCE [LARGE SCALE GENOMIC DNA]</scope>
    <source>
        <strain evidence="3 4">BCCO 10_0856</strain>
    </source>
</reference>
<gene>
    <name evidence="3" type="ORF">SK803_16450</name>
</gene>
<dbReference type="Pfam" id="PF06877">
    <property type="entry name" value="RraB"/>
    <property type="match status" value="1"/>
</dbReference>
<feature type="compositionally biased region" description="Polar residues" evidence="1">
    <location>
        <begin position="77"/>
        <end position="88"/>
    </location>
</feature>
<evidence type="ECO:0000259" key="2">
    <source>
        <dbReference type="Pfam" id="PF06877"/>
    </source>
</evidence>